<keyword evidence="3" id="KW-1133">Transmembrane helix</keyword>
<sequence length="366" mass="39526">MKTTSLAYWIAPALFTVLLIIGCGKDESEPDYSDPRGLQLSAVFNNGIVPAHAAFVAEATALQTAADAFAANPDTQNLAEVQLRWRSATDQWKMCEVYDFGPVSNFFLHTRIHRWPVDTEGIDDAINAGETIDEAYISSRGSSIIGLGTLEYLLFAEDESTTVQRFTNDAARRDYLQALSHYLTTVATELNNRWLEAGPAFTTNTGLSVGGGQNQFVNGLINQLDKTIRFRLRTPSGEESGEAPDASLVETPFAAYSLACLRAGFAEWELAYYGGESAGNGYGFDDYLAELGNTDVAPRIAAAIEKVAANLDALSQRNTTLGELVTDDTAAISQLTADYQALLVLMRVDLSSSISVVLTVTDADGD</sequence>
<comment type="caution">
    <text evidence="5">The sequence shown here is derived from an EMBL/GenBank/DDBJ whole genome shotgun (WGS) entry which is preliminary data.</text>
</comment>
<dbReference type="InterPro" id="IPR018976">
    <property type="entry name" value="Imelysin-like"/>
</dbReference>
<keyword evidence="2" id="KW-0732">Signal</keyword>
<evidence type="ECO:0000256" key="1">
    <source>
        <dbReference type="ARBA" id="ARBA00004196"/>
    </source>
</evidence>
<proteinExistence type="predicted"/>
<name>A0A5C7FYL9_9BACT</name>
<evidence type="ECO:0000256" key="2">
    <source>
        <dbReference type="ARBA" id="ARBA00022729"/>
    </source>
</evidence>
<feature type="domain" description="Imelysin-like" evidence="4">
    <location>
        <begin position="48"/>
        <end position="342"/>
    </location>
</feature>
<dbReference type="Proteomes" id="UP000321907">
    <property type="component" value="Unassembled WGS sequence"/>
</dbReference>
<evidence type="ECO:0000259" key="4">
    <source>
        <dbReference type="Pfam" id="PF09375"/>
    </source>
</evidence>
<dbReference type="CDD" id="cd14659">
    <property type="entry name" value="Imelysin-like_IPPA"/>
    <property type="match status" value="1"/>
</dbReference>
<feature type="transmembrane region" description="Helical" evidence="3">
    <location>
        <begin position="6"/>
        <end position="24"/>
    </location>
</feature>
<protein>
    <submittedName>
        <fullName evidence="5">Imelysin family protein</fullName>
    </submittedName>
</protein>
<dbReference type="Pfam" id="PF09375">
    <property type="entry name" value="Peptidase_M75"/>
    <property type="match status" value="1"/>
</dbReference>
<evidence type="ECO:0000313" key="5">
    <source>
        <dbReference type="EMBL" id="TXF90228.1"/>
    </source>
</evidence>
<organism evidence="5 6">
    <name type="scientific">Neolewinella aurantiaca</name>
    <dbReference type="NCBI Taxonomy" id="2602767"/>
    <lineage>
        <taxon>Bacteria</taxon>
        <taxon>Pseudomonadati</taxon>
        <taxon>Bacteroidota</taxon>
        <taxon>Saprospiria</taxon>
        <taxon>Saprospirales</taxon>
        <taxon>Lewinellaceae</taxon>
        <taxon>Neolewinella</taxon>
    </lineage>
</organism>
<dbReference type="InterPro" id="IPR034984">
    <property type="entry name" value="Imelysin-like_IPPA"/>
</dbReference>
<reference evidence="5 6" key="1">
    <citation type="submission" date="2019-08" db="EMBL/GenBank/DDBJ databases">
        <title>Lewinella sp. strain SSH13 Genome sequencing and assembly.</title>
        <authorList>
            <person name="Kim I."/>
        </authorList>
    </citation>
    <scope>NUCLEOTIDE SEQUENCE [LARGE SCALE GENOMIC DNA]</scope>
    <source>
        <strain evidence="5 6">SSH13</strain>
    </source>
</reference>
<keyword evidence="3" id="KW-0812">Transmembrane</keyword>
<dbReference type="AlphaFoldDB" id="A0A5C7FYL9"/>
<dbReference type="GO" id="GO:0030313">
    <property type="term" value="C:cell envelope"/>
    <property type="evidence" value="ECO:0007669"/>
    <property type="project" value="UniProtKB-SubCell"/>
</dbReference>
<keyword evidence="6" id="KW-1185">Reference proteome</keyword>
<evidence type="ECO:0000256" key="3">
    <source>
        <dbReference type="SAM" id="Phobius"/>
    </source>
</evidence>
<dbReference type="EMBL" id="VOXD01000008">
    <property type="protein sequence ID" value="TXF90228.1"/>
    <property type="molecule type" value="Genomic_DNA"/>
</dbReference>
<comment type="subcellular location">
    <subcellularLocation>
        <location evidence="1">Cell envelope</location>
    </subcellularLocation>
</comment>
<gene>
    <name evidence="5" type="ORF">FUA23_06835</name>
</gene>
<keyword evidence="3" id="KW-0472">Membrane</keyword>
<dbReference type="OrthoDB" id="1157219at2"/>
<evidence type="ECO:0000313" key="6">
    <source>
        <dbReference type="Proteomes" id="UP000321907"/>
    </source>
</evidence>
<dbReference type="RefSeq" id="WP_147929985.1">
    <property type="nucleotide sequence ID" value="NZ_VOXD01000008.1"/>
</dbReference>
<accession>A0A5C7FYL9</accession>
<dbReference type="PROSITE" id="PS51257">
    <property type="entry name" value="PROKAR_LIPOPROTEIN"/>
    <property type="match status" value="1"/>
</dbReference>
<dbReference type="Gene3D" id="1.20.1420.20">
    <property type="entry name" value="M75 peptidase, HXXE motif"/>
    <property type="match status" value="1"/>
</dbReference>
<dbReference type="InterPro" id="IPR038352">
    <property type="entry name" value="Imelysin_sf"/>
</dbReference>